<sequence length="285" mass="29683">MPEPPVPRVLLEGLVLGESPRWYDGRLWLCDWGAGELLAVDADGHRETAARIDAFPFCIDPLPDGALLVLAGSDRRLLRRAPDGTLTPHADLRPLCDRPWNEVAAAGGGTAYANCIGFDLMTGEKPAGGIVALVAPDGSARTVADDLAFPNGMAVTPDGGTLLVAESYAARITAFDIAPDGGLTGRRVWAAVEGSAPDGIALDAEGALWFADVPNRRCVRVREGGEVLQTVDTDRGCFSCALGGPAAEPLLFVTAAEWRGTAGATEARTVRLLGAPAPAPAAQRP</sequence>
<dbReference type="InterPro" id="IPR013658">
    <property type="entry name" value="SGL"/>
</dbReference>
<dbReference type="SUPFAM" id="SSF63829">
    <property type="entry name" value="Calcium-dependent phosphotriesterase"/>
    <property type="match status" value="1"/>
</dbReference>
<name>A0ABW2G702_9ACTN</name>
<dbReference type="PRINTS" id="PR01790">
    <property type="entry name" value="SMP30FAMILY"/>
</dbReference>
<dbReference type="InterPro" id="IPR005511">
    <property type="entry name" value="SMP-30"/>
</dbReference>
<gene>
    <name evidence="4" type="ORF">ACFQMG_37665</name>
</gene>
<dbReference type="InterPro" id="IPR011042">
    <property type="entry name" value="6-blade_b-propeller_TolB-like"/>
</dbReference>
<evidence type="ECO:0000313" key="5">
    <source>
        <dbReference type="Proteomes" id="UP001596435"/>
    </source>
</evidence>
<dbReference type="Pfam" id="PF08450">
    <property type="entry name" value="SGL"/>
    <property type="match status" value="1"/>
</dbReference>
<protein>
    <submittedName>
        <fullName evidence="4">SMP-30/gluconolactonase/LRE family protein</fullName>
    </submittedName>
</protein>
<evidence type="ECO:0000313" key="4">
    <source>
        <dbReference type="EMBL" id="MFC7185283.1"/>
    </source>
</evidence>
<dbReference type="Gene3D" id="2.120.10.30">
    <property type="entry name" value="TolB, C-terminal domain"/>
    <property type="match status" value="1"/>
</dbReference>
<dbReference type="InterPro" id="IPR051262">
    <property type="entry name" value="SMP-30/CGR1_Lactonase"/>
</dbReference>
<feature type="domain" description="SMP-30/Gluconolactonase/LRE-like region" evidence="3">
    <location>
        <begin position="16"/>
        <end position="256"/>
    </location>
</feature>
<keyword evidence="5" id="KW-1185">Reference proteome</keyword>
<evidence type="ECO:0000256" key="2">
    <source>
        <dbReference type="ARBA" id="ARBA00022801"/>
    </source>
</evidence>
<dbReference type="Proteomes" id="UP001596435">
    <property type="component" value="Unassembled WGS sequence"/>
</dbReference>
<dbReference type="PANTHER" id="PTHR47572">
    <property type="entry name" value="LIPOPROTEIN-RELATED"/>
    <property type="match status" value="1"/>
</dbReference>
<dbReference type="RefSeq" id="WP_380233251.1">
    <property type="nucleotide sequence ID" value="NZ_JBHTAJ010000181.1"/>
</dbReference>
<proteinExistence type="inferred from homology"/>
<organism evidence="4 5">
    <name type="scientific">Kitasatospora paranensis</name>
    <dbReference type="NCBI Taxonomy" id="258053"/>
    <lineage>
        <taxon>Bacteria</taxon>
        <taxon>Bacillati</taxon>
        <taxon>Actinomycetota</taxon>
        <taxon>Actinomycetes</taxon>
        <taxon>Kitasatosporales</taxon>
        <taxon>Streptomycetaceae</taxon>
        <taxon>Kitasatospora</taxon>
    </lineage>
</organism>
<reference evidence="5" key="1">
    <citation type="journal article" date="2019" name="Int. J. Syst. Evol. Microbiol.">
        <title>The Global Catalogue of Microorganisms (GCM) 10K type strain sequencing project: providing services to taxonomists for standard genome sequencing and annotation.</title>
        <authorList>
            <consortium name="The Broad Institute Genomics Platform"/>
            <consortium name="The Broad Institute Genome Sequencing Center for Infectious Disease"/>
            <person name="Wu L."/>
            <person name="Ma J."/>
        </authorList>
    </citation>
    <scope>NUCLEOTIDE SEQUENCE [LARGE SCALE GENOMIC DNA]</scope>
    <source>
        <strain evidence="5">CGMCC 1.12859</strain>
    </source>
</reference>
<keyword evidence="2" id="KW-0378">Hydrolase</keyword>
<dbReference type="EMBL" id="JBHTAJ010000181">
    <property type="protein sequence ID" value="MFC7185283.1"/>
    <property type="molecule type" value="Genomic_DNA"/>
</dbReference>
<accession>A0ABW2G702</accession>
<evidence type="ECO:0000259" key="3">
    <source>
        <dbReference type="Pfam" id="PF08450"/>
    </source>
</evidence>
<comment type="caution">
    <text evidence="4">The sequence shown here is derived from an EMBL/GenBank/DDBJ whole genome shotgun (WGS) entry which is preliminary data.</text>
</comment>
<dbReference type="PANTHER" id="PTHR47572:SF4">
    <property type="entry name" value="LACTONASE DRP35"/>
    <property type="match status" value="1"/>
</dbReference>
<comment type="similarity">
    <text evidence="1">Belongs to the SMP-30/CGR1 family.</text>
</comment>
<evidence type="ECO:0000256" key="1">
    <source>
        <dbReference type="ARBA" id="ARBA00008853"/>
    </source>
</evidence>